<accession>A0A1G7J628</accession>
<dbReference type="InterPro" id="IPR041479">
    <property type="entry name" value="TetR_CgmR_C"/>
</dbReference>
<dbReference type="STRING" id="521013.SAMN04488567_3653"/>
<protein>
    <submittedName>
        <fullName evidence="4">Regulatory protein, tetR family</fullName>
    </submittedName>
</protein>
<dbReference type="AlphaFoldDB" id="A0A1G7J628"/>
<organism evidence="4 5">
    <name type="scientific">Limimaricola pyoseonensis</name>
    <dbReference type="NCBI Taxonomy" id="521013"/>
    <lineage>
        <taxon>Bacteria</taxon>
        <taxon>Pseudomonadati</taxon>
        <taxon>Pseudomonadota</taxon>
        <taxon>Alphaproteobacteria</taxon>
        <taxon>Rhodobacterales</taxon>
        <taxon>Paracoccaceae</taxon>
        <taxon>Limimaricola</taxon>
    </lineage>
</organism>
<dbReference type="PANTHER" id="PTHR30055">
    <property type="entry name" value="HTH-TYPE TRANSCRIPTIONAL REGULATOR RUTR"/>
    <property type="match status" value="1"/>
</dbReference>
<feature type="DNA-binding region" description="H-T-H motif" evidence="2">
    <location>
        <begin position="31"/>
        <end position="50"/>
    </location>
</feature>
<dbReference type="PROSITE" id="PS50977">
    <property type="entry name" value="HTH_TETR_2"/>
    <property type="match status" value="1"/>
</dbReference>
<dbReference type="GO" id="GO:0003700">
    <property type="term" value="F:DNA-binding transcription factor activity"/>
    <property type="evidence" value="ECO:0007669"/>
    <property type="project" value="TreeGrafter"/>
</dbReference>
<gene>
    <name evidence="4" type="ORF">SAMN04488567_3653</name>
</gene>
<dbReference type="PRINTS" id="PR00455">
    <property type="entry name" value="HTHTETR"/>
</dbReference>
<keyword evidence="5" id="KW-1185">Reference proteome</keyword>
<dbReference type="SUPFAM" id="SSF48498">
    <property type="entry name" value="Tetracyclin repressor-like, C-terminal domain"/>
    <property type="match status" value="1"/>
</dbReference>
<dbReference type="InterPro" id="IPR009057">
    <property type="entry name" value="Homeodomain-like_sf"/>
</dbReference>
<evidence type="ECO:0000313" key="5">
    <source>
        <dbReference type="Proteomes" id="UP000198922"/>
    </source>
</evidence>
<evidence type="ECO:0000256" key="1">
    <source>
        <dbReference type="ARBA" id="ARBA00023125"/>
    </source>
</evidence>
<dbReference type="RefSeq" id="WP_090114361.1">
    <property type="nucleotide sequence ID" value="NZ_FNAT01000008.1"/>
</dbReference>
<dbReference type="PANTHER" id="PTHR30055:SF148">
    <property type="entry name" value="TETR-FAMILY TRANSCRIPTIONAL REGULATOR"/>
    <property type="match status" value="1"/>
</dbReference>
<keyword evidence="1 2" id="KW-0238">DNA-binding</keyword>
<dbReference type="EMBL" id="FNAT01000008">
    <property type="protein sequence ID" value="SDF20325.1"/>
    <property type="molecule type" value="Genomic_DNA"/>
</dbReference>
<dbReference type="OrthoDB" id="9809772at2"/>
<dbReference type="Gene3D" id="1.10.357.10">
    <property type="entry name" value="Tetracycline Repressor, domain 2"/>
    <property type="match status" value="1"/>
</dbReference>
<name>A0A1G7J628_9RHOB</name>
<dbReference type="Pfam" id="PF00440">
    <property type="entry name" value="TetR_N"/>
    <property type="match status" value="1"/>
</dbReference>
<dbReference type="InterPro" id="IPR050109">
    <property type="entry name" value="HTH-type_TetR-like_transc_reg"/>
</dbReference>
<proteinExistence type="predicted"/>
<sequence length="181" mass="19213">MATTRDPERTRQALLDCALRLALERGLAGLSLQQVARAAGVTKGGLFHHFASRDALLEAMARDFLDRLDAEIDARLAADPAREGRFTRAYVAAMLGGEVLGEAAPFAAPALAMLAEPGLREVWSGWIAGRLARHADTDGGTRLAMIRLAADGAWLAHVTDASQGPSARESLAELLRMSSPG</sequence>
<feature type="domain" description="HTH tetR-type" evidence="3">
    <location>
        <begin position="8"/>
        <end position="68"/>
    </location>
</feature>
<reference evidence="5" key="1">
    <citation type="submission" date="2016-10" db="EMBL/GenBank/DDBJ databases">
        <authorList>
            <person name="Varghese N."/>
            <person name="Submissions S."/>
        </authorList>
    </citation>
    <scope>NUCLEOTIDE SEQUENCE [LARGE SCALE GENOMIC DNA]</scope>
    <source>
        <strain evidence="5">DSM 21424</strain>
    </source>
</reference>
<evidence type="ECO:0000259" key="3">
    <source>
        <dbReference type="PROSITE" id="PS50977"/>
    </source>
</evidence>
<dbReference type="SUPFAM" id="SSF46689">
    <property type="entry name" value="Homeodomain-like"/>
    <property type="match status" value="1"/>
</dbReference>
<evidence type="ECO:0000313" key="4">
    <source>
        <dbReference type="EMBL" id="SDF20325.1"/>
    </source>
</evidence>
<dbReference type="Proteomes" id="UP000198922">
    <property type="component" value="Unassembled WGS sequence"/>
</dbReference>
<dbReference type="GO" id="GO:0000976">
    <property type="term" value="F:transcription cis-regulatory region binding"/>
    <property type="evidence" value="ECO:0007669"/>
    <property type="project" value="TreeGrafter"/>
</dbReference>
<dbReference type="Pfam" id="PF17937">
    <property type="entry name" value="TetR_C_28"/>
    <property type="match status" value="1"/>
</dbReference>
<evidence type="ECO:0000256" key="2">
    <source>
        <dbReference type="PROSITE-ProRule" id="PRU00335"/>
    </source>
</evidence>
<dbReference type="InterPro" id="IPR001647">
    <property type="entry name" value="HTH_TetR"/>
</dbReference>
<dbReference type="InterPro" id="IPR036271">
    <property type="entry name" value="Tet_transcr_reg_TetR-rel_C_sf"/>
</dbReference>